<protein>
    <submittedName>
        <fullName evidence="3">Phage protein</fullName>
    </submittedName>
</protein>
<dbReference type="Pfam" id="PF09250">
    <property type="entry name" value="Prim-Pol"/>
    <property type="match status" value="1"/>
</dbReference>
<organism evidence="3 4">
    <name type="scientific">Lacticaseibacillus paracasei subsp. paracasei Lpp7</name>
    <dbReference type="NCBI Taxonomy" id="1256200"/>
    <lineage>
        <taxon>Bacteria</taxon>
        <taxon>Bacillati</taxon>
        <taxon>Bacillota</taxon>
        <taxon>Bacilli</taxon>
        <taxon>Lactobacillales</taxon>
        <taxon>Lactobacillaceae</taxon>
        <taxon>Lacticaseibacillus</taxon>
    </lineage>
</organism>
<accession>A0A8E0M7K5</accession>
<evidence type="ECO:0000313" key="3">
    <source>
        <dbReference type="EMBL" id="EPC45341.1"/>
    </source>
</evidence>
<dbReference type="Proteomes" id="UP000014303">
    <property type="component" value="Unassembled WGS sequence"/>
</dbReference>
<feature type="region of interest" description="Disordered" evidence="1">
    <location>
        <begin position="24"/>
        <end position="53"/>
    </location>
</feature>
<feature type="compositionally biased region" description="Basic and acidic residues" evidence="1">
    <location>
        <begin position="34"/>
        <end position="53"/>
    </location>
</feature>
<comment type="caution">
    <text evidence="3">The sequence shown here is derived from an EMBL/GenBank/DDBJ whole genome shotgun (WGS) entry which is preliminary data.</text>
</comment>
<evidence type="ECO:0000259" key="2">
    <source>
        <dbReference type="Pfam" id="PF09250"/>
    </source>
</evidence>
<dbReference type="Gene3D" id="3.30.720.160">
    <property type="entry name" value="Bifunctional DNA primase/polymerase, N-terminal"/>
    <property type="match status" value="1"/>
</dbReference>
<proteinExistence type="predicted"/>
<feature type="non-terminal residue" evidence="3">
    <location>
        <position position="53"/>
    </location>
</feature>
<dbReference type="AlphaFoldDB" id="A0A8E0M7K5"/>
<evidence type="ECO:0000256" key="1">
    <source>
        <dbReference type="SAM" id="MobiDB-lite"/>
    </source>
</evidence>
<name>A0A8E0M7K5_LACPA</name>
<dbReference type="SUPFAM" id="SSF56747">
    <property type="entry name" value="Prim-pol domain"/>
    <property type="match status" value="1"/>
</dbReference>
<gene>
    <name evidence="3" type="ORF">Lpp7_15879</name>
</gene>
<dbReference type="InterPro" id="IPR015330">
    <property type="entry name" value="DNA_primase/pol_bifunc_N"/>
</dbReference>
<sequence>MVDVLKVALGYQKHGFAVYPLAPETRTPLAGSHGYKDATKDPEQAKKWWGEHP</sequence>
<dbReference type="EMBL" id="ANJV01000584">
    <property type="protein sequence ID" value="EPC45341.1"/>
    <property type="molecule type" value="Genomic_DNA"/>
</dbReference>
<reference evidence="3 4" key="1">
    <citation type="journal article" date="2013" name="PLoS ONE">
        <title>Lactobacillus paracasei comparative genomics: towards species pan-genome definition and exploitation of diversity.</title>
        <authorList>
            <person name="Smokvina T."/>
            <person name="Wels M."/>
            <person name="Polka J."/>
            <person name="Chervaux C."/>
            <person name="Brisse S."/>
            <person name="Boekhorst J."/>
            <person name="van Hylckama Vlieg J.E."/>
            <person name="Siezen R.J."/>
        </authorList>
    </citation>
    <scope>NUCLEOTIDE SEQUENCE [LARGE SCALE GENOMIC DNA]</scope>
    <source>
        <strain evidence="3 4">Lpp7</strain>
    </source>
</reference>
<feature type="domain" description="DNA primase/polymerase bifunctional N-terminal" evidence="2">
    <location>
        <begin position="8"/>
        <end position="53"/>
    </location>
</feature>
<evidence type="ECO:0000313" key="4">
    <source>
        <dbReference type="Proteomes" id="UP000014303"/>
    </source>
</evidence>